<proteinExistence type="predicted"/>
<dbReference type="AlphaFoldDB" id="W0FMI3"/>
<dbReference type="EMBL" id="KC246802">
    <property type="protein sequence ID" value="AHF24674.1"/>
    <property type="molecule type" value="Genomic_DNA"/>
</dbReference>
<organism evidence="2">
    <name type="scientific">uncultured bacterium Contig1584b</name>
    <dbReference type="NCBI Taxonomy" id="1393461"/>
    <lineage>
        <taxon>Bacteria</taxon>
        <taxon>environmental samples</taxon>
    </lineage>
</organism>
<keyword evidence="1" id="KW-1133">Transmembrane helix</keyword>
<keyword evidence="1" id="KW-0812">Transmembrane</keyword>
<sequence length="158" mass="18478">MELKKVHIKEDGYWWQCTVDEEFVRGSCRLALIVGGIVCAIVMLLAFIVSSDTQTRLIFFASCGGVMLLVLMVCGILWLRRNSFRQLYELKEDFVRYGDSSRSQTSVFFKDVLRTEEEGNKIRLFTGRRKYLVYVPEEDYEAVRDLILARIEEQSKFH</sequence>
<evidence type="ECO:0000313" key="2">
    <source>
        <dbReference type="EMBL" id="AHF24674.1"/>
    </source>
</evidence>
<reference evidence="2" key="1">
    <citation type="journal article" date="2013" name="PLoS ONE">
        <title>Metagenomic insights into the carbohydrate-active enzymes carried by the microorganisms adhering to solid digesta in the rumen of cows.</title>
        <authorList>
            <person name="Wang L."/>
            <person name="Hatem A."/>
            <person name="Catalyurek U.V."/>
            <person name="Morrison M."/>
            <person name="Yu Z."/>
        </authorList>
    </citation>
    <scope>NUCLEOTIDE SEQUENCE</scope>
</reference>
<feature type="transmembrane region" description="Helical" evidence="1">
    <location>
        <begin position="30"/>
        <end position="51"/>
    </location>
</feature>
<evidence type="ECO:0008006" key="3">
    <source>
        <dbReference type="Google" id="ProtNLM"/>
    </source>
</evidence>
<accession>W0FMI3</accession>
<evidence type="ECO:0000256" key="1">
    <source>
        <dbReference type="SAM" id="Phobius"/>
    </source>
</evidence>
<protein>
    <recommendedName>
        <fullName evidence="3">YcxB-like protein domain-containing protein</fullName>
    </recommendedName>
</protein>
<keyword evidence="1" id="KW-0472">Membrane</keyword>
<name>W0FMI3_9BACT</name>
<feature type="transmembrane region" description="Helical" evidence="1">
    <location>
        <begin position="57"/>
        <end position="79"/>
    </location>
</feature>